<dbReference type="EMBL" id="BNAV01000001">
    <property type="protein sequence ID" value="GHF33868.1"/>
    <property type="molecule type" value="Genomic_DNA"/>
</dbReference>
<sequence>MQESSTAQPFKGFAPAADITVERYLYRSRSKGVETDTVTREPDGSLRVSTSWGHFFLSPPLARWLEQDNTVLTWQRVPTRQGTARHLCLVDEAGNMLWRESSASTTVTPPPAVSYDYGGPEMGLGSRLRLQSLTSPSGSHTLLHHDDGNLVLYCNGTGTAVWATGTSWVDDSWVDLTLRGDLVLRTSCGAPVWHSDTADAGVERLAVRDDGTFALLDAAGKAVWRIDHHAPCTAAGHVPARGAVLRRGQQLRNQSLTSADGGTVLYHRAGDGNGEGTRLFRADGIQVWCAPDSRAADSSLALDEEGFLQIRADDGSVLEQLAGPGDHLVVVPGGEVRLCAQDGTVVWREGQHVIGDRDEIVTAAPRTITPTALEMLLNADSTPVVRTDFSDDHAWETARRDLTTPREYWDDEVVLDATVVALPEFAGWTGEELATLLSHTGHGRLLVVDAITLASPEHPVLVVEIDPERDRPRSFRATPRAVLDVEIQLSTANMDWEDFSRSADPDDVLRTSTAD</sequence>
<dbReference type="SMART" id="SM00108">
    <property type="entry name" value="B_lectin"/>
    <property type="match status" value="1"/>
</dbReference>
<dbReference type="InterPro" id="IPR053832">
    <property type="entry name" value="DUF6924"/>
</dbReference>
<dbReference type="InterPro" id="IPR036426">
    <property type="entry name" value="Bulb-type_lectin_dom_sf"/>
</dbReference>
<feature type="compositionally biased region" description="Basic and acidic residues" evidence="1">
    <location>
        <begin position="498"/>
        <end position="509"/>
    </location>
</feature>
<reference evidence="3" key="1">
    <citation type="journal article" date="2014" name="Int. J. Syst. Evol. Microbiol.">
        <title>Complete genome sequence of Corynebacterium casei LMG S-19264T (=DSM 44701T), isolated from a smear-ripened cheese.</title>
        <authorList>
            <consortium name="US DOE Joint Genome Institute (JGI-PGF)"/>
            <person name="Walter F."/>
            <person name="Albersmeier A."/>
            <person name="Kalinowski J."/>
            <person name="Ruckert C."/>
        </authorList>
    </citation>
    <scope>NUCLEOTIDE SEQUENCE</scope>
    <source>
        <strain evidence="3">CGMCC 4.7679</strain>
    </source>
</reference>
<evidence type="ECO:0000313" key="4">
    <source>
        <dbReference type="Proteomes" id="UP000658656"/>
    </source>
</evidence>
<accession>A0A8H9ISV8</accession>
<evidence type="ECO:0000259" key="2">
    <source>
        <dbReference type="PROSITE" id="PS50927"/>
    </source>
</evidence>
<evidence type="ECO:0000256" key="1">
    <source>
        <dbReference type="SAM" id="MobiDB-lite"/>
    </source>
</evidence>
<dbReference type="Gene3D" id="2.90.10.30">
    <property type="match status" value="1"/>
</dbReference>
<dbReference type="PROSITE" id="PS50927">
    <property type="entry name" value="BULB_LECTIN"/>
    <property type="match status" value="1"/>
</dbReference>
<dbReference type="RefSeq" id="WP_145934311.1">
    <property type="nucleotide sequence ID" value="NZ_BNAV01000001.1"/>
</dbReference>
<keyword evidence="4" id="KW-1185">Reference proteome</keyword>
<feature type="region of interest" description="Disordered" evidence="1">
    <location>
        <begin position="496"/>
        <end position="515"/>
    </location>
</feature>
<reference evidence="3" key="2">
    <citation type="submission" date="2020-09" db="EMBL/GenBank/DDBJ databases">
        <authorList>
            <person name="Sun Q."/>
            <person name="Zhou Y."/>
        </authorList>
    </citation>
    <scope>NUCLEOTIDE SEQUENCE</scope>
    <source>
        <strain evidence="3">CGMCC 4.7679</strain>
    </source>
</reference>
<feature type="domain" description="Bulb-type lectin" evidence="2">
    <location>
        <begin position="118"/>
        <end position="228"/>
    </location>
</feature>
<name>A0A8H9ISV8_9PSEU</name>
<dbReference type="Proteomes" id="UP000658656">
    <property type="component" value="Unassembled WGS sequence"/>
</dbReference>
<comment type="caution">
    <text evidence="3">The sequence shown here is derived from an EMBL/GenBank/DDBJ whole genome shotgun (WGS) entry which is preliminary data.</text>
</comment>
<dbReference type="Pfam" id="PF21962">
    <property type="entry name" value="DUF6924"/>
    <property type="match status" value="1"/>
</dbReference>
<dbReference type="InterPro" id="IPR001480">
    <property type="entry name" value="Bulb-type_lectin_dom"/>
</dbReference>
<dbReference type="OrthoDB" id="7854965at2"/>
<proteinExistence type="predicted"/>
<dbReference type="SUPFAM" id="SSF51110">
    <property type="entry name" value="alpha-D-mannose-specific plant lectins"/>
    <property type="match status" value="1"/>
</dbReference>
<gene>
    <name evidence="3" type="ORF">GCM10017566_03150</name>
</gene>
<evidence type="ECO:0000313" key="3">
    <source>
        <dbReference type="EMBL" id="GHF33868.1"/>
    </source>
</evidence>
<protein>
    <recommendedName>
        <fullName evidence="2">Bulb-type lectin domain-containing protein</fullName>
    </recommendedName>
</protein>
<dbReference type="AlphaFoldDB" id="A0A8H9ISV8"/>
<organism evidence="3 4">
    <name type="scientific">Amycolatopsis bartoniae</name>
    <dbReference type="NCBI Taxonomy" id="941986"/>
    <lineage>
        <taxon>Bacteria</taxon>
        <taxon>Bacillati</taxon>
        <taxon>Actinomycetota</taxon>
        <taxon>Actinomycetes</taxon>
        <taxon>Pseudonocardiales</taxon>
        <taxon>Pseudonocardiaceae</taxon>
        <taxon>Amycolatopsis</taxon>
    </lineage>
</organism>